<protein>
    <submittedName>
        <fullName evidence="1">Uncharacterized protein</fullName>
    </submittedName>
</protein>
<evidence type="ECO:0000313" key="1">
    <source>
        <dbReference type="EMBL" id="KPQ32436.1"/>
    </source>
</evidence>
<name>A0A0P7YPT6_9CYAN</name>
<dbReference type="Proteomes" id="UP000050465">
    <property type="component" value="Unassembled WGS sequence"/>
</dbReference>
<dbReference type="PATRIC" id="fig|1666911.3.peg.3445"/>
<comment type="caution">
    <text evidence="1">The sequence shown here is derived from an EMBL/GenBank/DDBJ whole genome shotgun (WGS) entry which is preliminary data.</text>
</comment>
<dbReference type="EMBL" id="LJZR01000057">
    <property type="protein sequence ID" value="KPQ32436.1"/>
    <property type="molecule type" value="Genomic_DNA"/>
</dbReference>
<sequence length="1368" mass="156441">MSKQTYNWKRFWCSRTTRIDLSDRGYLVDPESEWGRHVNPELVGLEAMADVPCLVLLGEPGSGKSEAIKKATEIKTYNQDPLVLDLHSYGSEDRLIKNLFESSQFRAWGEGIHTLHIFLDSLDECLLRIDNVTALLAEEFKRHQDKVDRLFLRIVCRTAIWQSSFEKQLQQIWGEDKVKVYELAPLRWLDVRHAAECEGIKEPDLFMQEILDKRVVPLAVKPITLGFLLNIYRRKGQFPQQQTLFDLYLEGCRILCDEEEDKPNLLLPGHKKNLELDQRLIIAARIAAVTVFANRDAVWRGDRGQIPEEDVLSRELAQGYERANARQFEASEASITEVLNTGLFSSRGANRMGWAHQTYAEFLAAWYLKQHNLNLSQILNLIIHPDHRVIPQLQETTAWLASMMPEVFQKVMKTDPDVLLQSDISTIDDENKAQLVEALLKLHNEGKLEYFRFWRYHNLYHPGLPEQLEACIRDVSKSQWTRLVAIDIAQDCNVKAVQDSLANIALDPTQLYIARTHAAHTVCVIGDEETKARLQPLAVCKAGDDPNDDLKGYALRAVWSQHITVEEMLNHLSQPKQKGAFPIIGGVYQNFIATEFAEHLRLSDLPVVLKWIEQLPRRYGLHYPFKELADSVMLKAWQNLDEPGVLEAFANIAILRLKQHDGILGDRPHQEYNRESFDRTCDDDVEPLLRSSDGKRQQLIETIVLLTSESESDFLWLTDIICSEDVLWVIEQITSAKSPTIVDVWVKLLRQALSWHNLYWKNTSYIDAILEARNVSLAMRSEFEIEIELGSEKAKQAEASYLKYQTPLKPSAPEPTLNPLPKQRVLTALEKVEAGQLQLWWQIVVEMTLMPTSEEYIHDHIFESDIEKLAGWKEAEADTKSRIVATAKKYLDAGDPETEKWLGTNNFPHPPFAGYQALYLLAKQEPDFISTISTDTWTKWMPVILKSINFTHGNTQSKEDSVCREIVRIIYQSAQDELIEALVSLMVRNNYQPRTFYPDDVYRLINELLDQCLASLILDKVPSEDLNAGMLELLLTDVSKYDVNQAKEIAKSLLAEKTPGFGEGRGKAIVAARLLANYPDNSSWSAFWLAVQEDHEFGREVLEAIAFQSACKGQIEQKIKEDYLADLYIFLTQQYLEIKQPELETRELRGIEAQRLREVDSVRMWKNYIPQRLQARGTPEACDALQKIICELPEQKEQLQPRLLEAENLARRNTWKPPTSEQILQLVGSHQITNQNTHIQAEFLIMQGSNNPNLNFGGSVGAVNVNSTVHGDQIGTQHNYASEQNLVEAFDEIQQIFNRLTQTHPISTESEQQIVVAEAVKEVKQNPTLMKRVKVGGQAFLFEVLQKASDQWWVSPFVKAIEAGVKGE</sequence>
<evidence type="ECO:0000313" key="2">
    <source>
        <dbReference type="Proteomes" id="UP000050465"/>
    </source>
</evidence>
<accession>A0A0P7YPT6</accession>
<proteinExistence type="predicted"/>
<organism evidence="1 2">
    <name type="scientific">Phormidesmis priestleyi Ana</name>
    <dbReference type="NCBI Taxonomy" id="1666911"/>
    <lineage>
        <taxon>Bacteria</taxon>
        <taxon>Bacillati</taxon>
        <taxon>Cyanobacteriota</taxon>
        <taxon>Cyanophyceae</taxon>
        <taxon>Leptolyngbyales</taxon>
        <taxon>Leptolyngbyaceae</taxon>
        <taxon>Phormidesmis</taxon>
    </lineage>
</organism>
<dbReference type="STRING" id="1666911.HLUCCA11_21530"/>
<reference evidence="1 2" key="1">
    <citation type="submission" date="2015-09" db="EMBL/GenBank/DDBJ databases">
        <title>Identification and resolution of microdiversity through metagenomic sequencing of parallel consortia.</title>
        <authorList>
            <person name="Nelson W.C."/>
            <person name="Romine M.F."/>
            <person name="Lindemann S.R."/>
        </authorList>
    </citation>
    <scope>NUCLEOTIDE SEQUENCE [LARGE SCALE GENOMIC DNA]</scope>
    <source>
        <strain evidence="1">Ana</strain>
    </source>
</reference>
<gene>
    <name evidence="1" type="ORF">HLUCCA11_21530</name>
</gene>